<dbReference type="Proteomes" id="UP001500443">
    <property type="component" value="Unassembled WGS sequence"/>
</dbReference>
<dbReference type="EMBL" id="BAAAPF010000003">
    <property type="protein sequence ID" value="GAA2108172.1"/>
    <property type="molecule type" value="Genomic_DNA"/>
</dbReference>
<comment type="caution">
    <text evidence="3">The sequence shown here is derived from an EMBL/GenBank/DDBJ whole genome shotgun (WGS) entry which is preliminary data.</text>
</comment>
<dbReference type="CDD" id="cd03801">
    <property type="entry name" value="GT4_PimA-like"/>
    <property type="match status" value="1"/>
</dbReference>
<evidence type="ECO:0000259" key="2">
    <source>
        <dbReference type="Pfam" id="PF00534"/>
    </source>
</evidence>
<keyword evidence="1" id="KW-0808">Transferase</keyword>
<dbReference type="Pfam" id="PF00534">
    <property type="entry name" value="Glycos_transf_1"/>
    <property type="match status" value="1"/>
</dbReference>
<dbReference type="SUPFAM" id="SSF53756">
    <property type="entry name" value="UDP-Glycosyltransferase/glycogen phosphorylase"/>
    <property type="match status" value="1"/>
</dbReference>
<accession>A0ABP5J0M3</accession>
<proteinExistence type="predicted"/>
<reference evidence="4" key="1">
    <citation type="journal article" date="2019" name="Int. J. Syst. Evol. Microbiol.">
        <title>The Global Catalogue of Microorganisms (GCM) 10K type strain sequencing project: providing services to taxonomists for standard genome sequencing and annotation.</title>
        <authorList>
            <consortium name="The Broad Institute Genomics Platform"/>
            <consortium name="The Broad Institute Genome Sequencing Center for Infectious Disease"/>
            <person name="Wu L."/>
            <person name="Ma J."/>
        </authorList>
    </citation>
    <scope>NUCLEOTIDE SEQUENCE [LARGE SCALE GENOMIC DNA]</scope>
    <source>
        <strain evidence="4">JCM 15481</strain>
    </source>
</reference>
<protein>
    <recommendedName>
        <fullName evidence="2">Glycosyl transferase family 1 domain-containing protein</fullName>
    </recommendedName>
</protein>
<gene>
    <name evidence="3" type="ORF">GCM10009802_03840</name>
</gene>
<feature type="domain" description="Glycosyl transferase family 1" evidence="2">
    <location>
        <begin position="214"/>
        <end position="297"/>
    </location>
</feature>
<evidence type="ECO:0000313" key="3">
    <source>
        <dbReference type="EMBL" id="GAA2108172.1"/>
    </source>
</evidence>
<name>A0ABP5J0M3_9ACTN</name>
<dbReference type="RefSeq" id="WP_344287168.1">
    <property type="nucleotide sequence ID" value="NZ_BAAAPF010000003.1"/>
</dbReference>
<evidence type="ECO:0000256" key="1">
    <source>
        <dbReference type="ARBA" id="ARBA00022679"/>
    </source>
</evidence>
<dbReference type="PANTHER" id="PTHR45947:SF3">
    <property type="entry name" value="SULFOQUINOVOSYL TRANSFERASE SQD2"/>
    <property type="match status" value="1"/>
</dbReference>
<organism evidence="3 4">
    <name type="scientific">Streptomyces synnematoformans</name>
    <dbReference type="NCBI Taxonomy" id="415721"/>
    <lineage>
        <taxon>Bacteria</taxon>
        <taxon>Bacillati</taxon>
        <taxon>Actinomycetota</taxon>
        <taxon>Actinomycetes</taxon>
        <taxon>Kitasatosporales</taxon>
        <taxon>Streptomycetaceae</taxon>
        <taxon>Streptomyces</taxon>
    </lineage>
</organism>
<dbReference type="Gene3D" id="3.40.50.2000">
    <property type="entry name" value="Glycogen Phosphorylase B"/>
    <property type="match status" value="2"/>
</dbReference>
<dbReference type="InterPro" id="IPR001296">
    <property type="entry name" value="Glyco_trans_1"/>
</dbReference>
<evidence type="ECO:0000313" key="4">
    <source>
        <dbReference type="Proteomes" id="UP001500443"/>
    </source>
</evidence>
<dbReference type="InterPro" id="IPR050194">
    <property type="entry name" value="Glycosyltransferase_grp1"/>
</dbReference>
<dbReference type="PANTHER" id="PTHR45947">
    <property type="entry name" value="SULFOQUINOVOSYL TRANSFERASE SQD2"/>
    <property type="match status" value="1"/>
</dbReference>
<sequence>MTRPLRVVARVHAYPPTHNAGAEWTLHELLRALAARGHRPEVWLSQWTPDEDPYDVDGVHVIPAAAAGTRFPRAAARADALVSHLECVPETACLARGHGRPLVVLAHNTFELTWEPLIAGTVALAVYNSEWMRTAAGERLAGAPRRPDRELVVRPPVHPGDYRVRRGGGRHITLINSTLSKGAGVLGELAARMPQRRFLAVRGGYGEQVPPDAANVEVVDQVPGRDLPAAVYARTRILIMPSDYESWGRAGVEAMASGIPVIAHPTEGLKESLGDAGLFCDRGDIGAWHKAIEQLDDPAVYRAASARARARSTQLDPTAELDTWCRTVEEVCGARTAAR</sequence>
<keyword evidence="4" id="KW-1185">Reference proteome</keyword>